<reference evidence="6" key="1">
    <citation type="submission" date="2021-03" db="EMBL/GenBank/DDBJ databases">
        <title>Chromosome level genome of the anhydrobiotic midge Polypedilum vanderplanki.</title>
        <authorList>
            <person name="Yoshida Y."/>
            <person name="Kikawada T."/>
            <person name="Gusev O."/>
        </authorList>
    </citation>
    <scope>NUCLEOTIDE SEQUENCE</scope>
    <source>
        <strain evidence="6">NIAS01</strain>
        <tissue evidence="6">Whole body or cell culture</tissue>
    </source>
</reference>
<evidence type="ECO:0000256" key="3">
    <source>
        <dbReference type="ARBA" id="ARBA00022525"/>
    </source>
</evidence>
<dbReference type="Gene3D" id="3.40.50.1820">
    <property type="entry name" value="alpha/beta hydrolase"/>
    <property type="match status" value="1"/>
</dbReference>
<dbReference type="Proteomes" id="UP001107558">
    <property type="component" value="Chromosome 3"/>
</dbReference>
<protein>
    <recommendedName>
        <fullName evidence="5">Lipase domain-containing protein</fullName>
    </recommendedName>
</protein>
<dbReference type="GO" id="GO:0016042">
    <property type="term" value="P:lipid catabolic process"/>
    <property type="evidence" value="ECO:0007669"/>
    <property type="project" value="TreeGrafter"/>
</dbReference>
<dbReference type="PANTHER" id="PTHR11610:SF173">
    <property type="entry name" value="LIPASE DOMAIN-CONTAINING PROTEIN-RELATED"/>
    <property type="match status" value="1"/>
</dbReference>
<dbReference type="InterPro" id="IPR013818">
    <property type="entry name" value="Lipase"/>
</dbReference>
<comment type="subcellular location">
    <subcellularLocation>
        <location evidence="1">Secreted</location>
    </subcellularLocation>
</comment>
<dbReference type="SUPFAM" id="SSF53474">
    <property type="entry name" value="alpha/beta-Hydrolases"/>
    <property type="match status" value="1"/>
</dbReference>
<comment type="caution">
    <text evidence="6">The sequence shown here is derived from an EMBL/GenBank/DDBJ whole genome shotgun (WGS) entry which is preliminary data.</text>
</comment>
<dbReference type="InterPro" id="IPR000734">
    <property type="entry name" value="TAG_lipase"/>
</dbReference>
<evidence type="ECO:0000256" key="4">
    <source>
        <dbReference type="RuleBase" id="RU004262"/>
    </source>
</evidence>
<evidence type="ECO:0000256" key="1">
    <source>
        <dbReference type="ARBA" id="ARBA00004613"/>
    </source>
</evidence>
<name>A0A9J6BLQ9_POLVA</name>
<comment type="similarity">
    <text evidence="2 4">Belongs to the AB hydrolase superfamily. Lipase family.</text>
</comment>
<dbReference type="Pfam" id="PF00151">
    <property type="entry name" value="Lipase"/>
    <property type="match status" value="1"/>
</dbReference>
<evidence type="ECO:0000256" key="2">
    <source>
        <dbReference type="ARBA" id="ARBA00010701"/>
    </source>
</evidence>
<dbReference type="GO" id="GO:0005615">
    <property type="term" value="C:extracellular space"/>
    <property type="evidence" value="ECO:0007669"/>
    <property type="project" value="TreeGrafter"/>
</dbReference>
<keyword evidence="3" id="KW-0964">Secreted</keyword>
<dbReference type="GO" id="GO:0016298">
    <property type="term" value="F:lipase activity"/>
    <property type="evidence" value="ECO:0007669"/>
    <property type="project" value="InterPro"/>
</dbReference>
<evidence type="ECO:0000313" key="7">
    <source>
        <dbReference type="Proteomes" id="UP001107558"/>
    </source>
</evidence>
<gene>
    <name evidence="6" type="ORF">PVAND_000940</name>
</gene>
<feature type="domain" description="Lipase" evidence="5">
    <location>
        <begin position="7"/>
        <end position="81"/>
    </location>
</feature>
<dbReference type="EMBL" id="JADBJN010000003">
    <property type="protein sequence ID" value="KAG5670693.1"/>
    <property type="molecule type" value="Genomic_DNA"/>
</dbReference>
<sequence length="156" mass="17833">MFLVLEVITGLDPAEPMFQSMLNLLVDLTKLMHKFVDVIHTDARSLFLRRIPGYGMSQACGHLDFYPNNGKEMPGCSLSQERNCALMGYHAQMPYSYSQYNSSENDVIPSESSTDCSVQGYYILTTGKDPHYCQRHYRFIIELAKPVMAEKWGKDF</sequence>
<organism evidence="6 7">
    <name type="scientific">Polypedilum vanderplanki</name>
    <name type="common">Sleeping chironomid midge</name>
    <dbReference type="NCBI Taxonomy" id="319348"/>
    <lineage>
        <taxon>Eukaryota</taxon>
        <taxon>Metazoa</taxon>
        <taxon>Ecdysozoa</taxon>
        <taxon>Arthropoda</taxon>
        <taxon>Hexapoda</taxon>
        <taxon>Insecta</taxon>
        <taxon>Pterygota</taxon>
        <taxon>Neoptera</taxon>
        <taxon>Endopterygota</taxon>
        <taxon>Diptera</taxon>
        <taxon>Nematocera</taxon>
        <taxon>Chironomoidea</taxon>
        <taxon>Chironomidae</taxon>
        <taxon>Chironominae</taxon>
        <taxon>Polypedilum</taxon>
        <taxon>Polypedilum</taxon>
    </lineage>
</organism>
<evidence type="ECO:0000259" key="5">
    <source>
        <dbReference type="Pfam" id="PF00151"/>
    </source>
</evidence>
<evidence type="ECO:0000313" key="6">
    <source>
        <dbReference type="EMBL" id="KAG5670693.1"/>
    </source>
</evidence>
<dbReference type="GO" id="GO:0017171">
    <property type="term" value="F:serine hydrolase activity"/>
    <property type="evidence" value="ECO:0007669"/>
    <property type="project" value="TreeGrafter"/>
</dbReference>
<dbReference type="AlphaFoldDB" id="A0A9J6BLQ9"/>
<dbReference type="PANTHER" id="PTHR11610">
    <property type="entry name" value="LIPASE"/>
    <property type="match status" value="1"/>
</dbReference>
<dbReference type="InterPro" id="IPR029058">
    <property type="entry name" value="AB_hydrolase_fold"/>
</dbReference>
<keyword evidence="7" id="KW-1185">Reference proteome</keyword>
<accession>A0A9J6BLQ9</accession>
<dbReference type="OrthoDB" id="199913at2759"/>
<proteinExistence type="inferred from homology"/>